<evidence type="ECO:0000256" key="9">
    <source>
        <dbReference type="SAM" id="MobiDB-lite"/>
    </source>
</evidence>
<evidence type="ECO:0000256" key="4">
    <source>
        <dbReference type="ARBA" id="ARBA00022982"/>
    </source>
</evidence>
<keyword evidence="4 8" id="KW-0249">Electron transport</keyword>
<evidence type="ECO:0000256" key="7">
    <source>
        <dbReference type="ARBA" id="ARBA00023291"/>
    </source>
</evidence>
<dbReference type="PANTHER" id="PTHR36923">
    <property type="entry name" value="FERREDOXIN"/>
    <property type="match status" value="1"/>
</dbReference>
<protein>
    <recommendedName>
        <fullName evidence="8">Ferredoxin</fullName>
    </recommendedName>
</protein>
<dbReference type="Proteomes" id="UP001180489">
    <property type="component" value="Unassembled WGS sequence"/>
</dbReference>
<evidence type="ECO:0000256" key="2">
    <source>
        <dbReference type="ARBA" id="ARBA00022448"/>
    </source>
</evidence>
<accession>A0ABU2UJA0</accession>
<dbReference type="Gene3D" id="3.30.70.20">
    <property type="match status" value="1"/>
</dbReference>
<dbReference type="InterPro" id="IPR051269">
    <property type="entry name" value="Fe-S_cluster_ET"/>
</dbReference>
<evidence type="ECO:0000256" key="1">
    <source>
        <dbReference type="ARBA" id="ARBA00001927"/>
    </source>
</evidence>
<evidence type="ECO:0000256" key="5">
    <source>
        <dbReference type="ARBA" id="ARBA00023004"/>
    </source>
</evidence>
<dbReference type="RefSeq" id="WP_311635268.1">
    <property type="nucleotide sequence ID" value="NZ_JAVRFF010000014.1"/>
</dbReference>
<keyword evidence="12" id="KW-1185">Reference proteome</keyword>
<organism evidence="11 12">
    <name type="scientific">Streptomyces hintoniae</name>
    <dbReference type="NCBI Taxonomy" id="3075521"/>
    <lineage>
        <taxon>Bacteria</taxon>
        <taxon>Bacillati</taxon>
        <taxon>Actinomycetota</taxon>
        <taxon>Actinomycetes</taxon>
        <taxon>Kitasatosporales</taxon>
        <taxon>Streptomycetaceae</taxon>
        <taxon>Streptomyces</taxon>
    </lineage>
</organism>
<feature type="domain" description="4Fe-4S ferredoxin-type" evidence="10">
    <location>
        <begin position="5"/>
        <end position="33"/>
    </location>
</feature>
<sequence length="80" mass="8378">MADDWTVEVDTRRCIGSGVCASTAPGRFTLNNTGRSQPTTPTVTPEDRVLDAAYTCPMEAITITNGGTGRSVFPEEGAGV</sequence>
<dbReference type="PRINTS" id="PR00352">
    <property type="entry name" value="3FE4SFRDOXIN"/>
</dbReference>
<keyword evidence="5 8" id="KW-0408">Iron</keyword>
<evidence type="ECO:0000313" key="12">
    <source>
        <dbReference type="Proteomes" id="UP001180489"/>
    </source>
</evidence>
<dbReference type="PANTHER" id="PTHR36923:SF3">
    <property type="entry name" value="FERREDOXIN"/>
    <property type="match status" value="1"/>
</dbReference>
<keyword evidence="2 8" id="KW-0813">Transport</keyword>
<evidence type="ECO:0000256" key="3">
    <source>
        <dbReference type="ARBA" id="ARBA00022723"/>
    </source>
</evidence>
<feature type="region of interest" description="Disordered" evidence="9">
    <location>
        <begin position="26"/>
        <end position="45"/>
    </location>
</feature>
<dbReference type="EMBL" id="JAVRFF010000014">
    <property type="protein sequence ID" value="MDT0473294.1"/>
    <property type="molecule type" value="Genomic_DNA"/>
</dbReference>
<evidence type="ECO:0000256" key="8">
    <source>
        <dbReference type="RuleBase" id="RU368020"/>
    </source>
</evidence>
<evidence type="ECO:0000256" key="6">
    <source>
        <dbReference type="ARBA" id="ARBA00023014"/>
    </source>
</evidence>
<keyword evidence="6 8" id="KW-0411">Iron-sulfur</keyword>
<keyword evidence="7" id="KW-0003">3Fe-4S</keyword>
<proteinExistence type="predicted"/>
<dbReference type="Pfam" id="PF13370">
    <property type="entry name" value="Fer4_13"/>
    <property type="match status" value="1"/>
</dbReference>
<keyword evidence="3 8" id="KW-0479">Metal-binding</keyword>
<name>A0ABU2UJA0_9ACTN</name>
<evidence type="ECO:0000259" key="10">
    <source>
        <dbReference type="PROSITE" id="PS51379"/>
    </source>
</evidence>
<feature type="compositionally biased region" description="Polar residues" evidence="9">
    <location>
        <begin position="29"/>
        <end position="43"/>
    </location>
</feature>
<dbReference type="InterPro" id="IPR017896">
    <property type="entry name" value="4Fe4S_Fe-S-bd"/>
</dbReference>
<gene>
    <name evidence="11" type="ORF">RM863_14275</name>
</gene>
<dbReference type="SUPFAM" id="SSF54862">
    <property type="entry name" value="4Fe-4S ferredoxins"/>
    <property type="match status" value="1"/>
</dbReference>
<comment type="function">
    <text evidence="8">Ferredoxins are iron-sulfur proteins that transfer electrons in a wide variety of metabolic reactions.</text>
</comment>
<dbReference type="PROSITE" id="PS51379">
    <property type="entry name" value="4FE4S_FER_2"/>
    <property type="match status" value="1"/>
</dbReference>
<dbReference type="InterPro" id="IPR001080">
    <property type="entry name" value="3Fe4S_ferredoxin"/>
</dbReference>
<evidence type="ECO:0000313" key="11">
    <source>
        <dbReference type="EMBL" id="MDT0473294.1"/>
    </source>
</evidence>
<comment type="caution">
    <text evidence="11">The sequence shown here is derived from an EMBL/GenBank/DDBJ whole genome shotgun (WGS) entry which is preliminary data.</text>
</comment>
<reference evidence="11" key="1">
    <citation type="submission" date="2024-05" db="EMBL/GenBank/DDBJ databases">
        <title>30 novel species of actinomycetes from the DSMZ collection.</title>
        <authorList>
            <person name="Nouioui I."/>
        </authorList>
    </citation>
    <scope>NUCLEOTIDE SEQUENCE</scope>
    <source>
        <strain evidence="11">DSM 41014</strain>
    </source>
</reference>
<comment type="cofactor">
    <cofactor evidence="1">
        <name>[3Fe-4S] cluster</name>
        <dbReference type="ChEBI" id="CHEBI:21137"/>
    </cofactor>
</comment>